<proteinExistence type="predicted"/>
<keyword evidence="1" id="KW-0812">Transmembrane</keyword>
<comment type="caution">
    <text evidence="2">The sequence shown here is derived from an EMBL/GenBank/DDBJ whole genome shotgun (WGS) entry which is preliminary data.</text>
</comment>
<dbReference type="EMBL" id="CAXAMM010001556">
    <property type="protein sequence ID" value="CAK8992370.1"/>
    <property type="molecule type" value="Genomic_DNA"/>
</dbReference>
<feature type="non-terminal residue" evidence="2">
    <location>
        <position position="1"/>
    </location>
</feature>
<evidence type="ECO:0000256" key="1">
    <source>
        <dbReference type="SAM" id="Phobius"/>
    </source>
</evidence>
<organism evidence="2 3">
    <name type="scientific">Durusdinium trenchii</name>
    <dbReference type="NCBI Taxonomy" id="1381693"/>
    <lineage>
        <taxon>Eukaryota</taxon>
        <taxon>Sar</taxon>
        <taxon>Alveolata</taxon>
        <taxon>Dinophyceae</taxon>
        <taxon>Suessiales</taxon>
        <taxon>Symbiodiniaceae</taxon>
        <taxon>Durusdinium</taxon>
    </lineage>
</organism>
<evidence type="ECO:0000313" key="3">
    <source>
        <dbReference type="Proteomes" id="UP001642464"/>
    </source>
</evidence>
<dbReference type="Proteomes" id="UP001642464">
    <property type="component" value="Unassembled WGS sequence"/>
</dbReference>
<evidence type="ECO:0000313" key="2">
    <source>
        <dbReference type="EMBL" id="CAK8992370.1"/>
    </source>
</evidence>
<accession>A0ABP0HQE2</accession>
<sequence length="778" mass="87287">VLKLAARFEGLIKERQLCESAKEKNEEELLSDLICKYNSFRANSALRKWQITSDGHQAVWCIIIGMTETSRSLLRSHLDHNKWEESGYSETILRLKRHMLNNAPKGLSPFWEKLLTVTPDVQQLHFRKYNHWWSINSRRVKKSMRVRIRWTEDQWTTNVNQCCIFVFVLRHCQDDAQVTGEMIDGMTTAFLNGDYSQDLDAILVAKPVKFTPEMTGMWQDHVGRALLKPAGQAPTNDTDATVDEAEVLHMRDQIQAGLGVADSFMERRLLMLCSDKNLSQSFGGLIRRSLADAGQRFDATDVNKTHYLGFTDLTKYGRLSAIAVNEVANWRLENKLSDMQMEDKQEGAQWFASASTIRSILEGCLSRVSTLKGQLLVVQHQTMYDGVFEKVLVDLMSELQQECHLAGFSETTSPAIFQYAVTGVKDKLLEEWKQGKGQIGLMTPKFQAQADLCEHAAPRQPQLKMCKMDDAGNMAIPKEVRDKWLNPDWRVRLKNFDSVFSQPLSSGDRPNPQAAAADVDLAQEAPAPPPAAVVTCPEPAKMTANEFQQKYPNPDATITLTLGAGVNITCYVVGANAFLSSQSKVILPGVQSGETAKPLFMYAGGSWISESAKAQEYLGKPANENKAVEFRLESSDSMETTSQGTQDTAPMTIYHMIHSFEKRGILDLKVTGHSIERPPAVRRGEEADRLEVQHEAHSVFKPNAVTAKQCKATNVAGLLGYKSLQASQHLQLVWRTSVLVLTHFPFDTLLISLVVVGSYTFLFCMFHFNPFRSEAFCT</sequence>
<name>A0ABP0HQE2_9DINO</name>
<keyword evidence="1" id="KW-1133">Transmembrane helix</keyword>
<keyword evidence="3" id="KW-1185">Reference proteome</keyword>
<dbReference type="PROSITE" id="PS00018">
    <property type="entry name" value="EF_HAND_1"/>
    <property type="match status" value="1"/>
</dbReference>
<keyword evidence="1" id="KW-0472">Membrane</keyword>
<protein>
    <submittedName>
        <fullName evidence="2">Uncharacterized protein</fullName>
    </submittedName>
</protein>
<dbReference type="InterPro" id="IPR018247">
    <property type="entry name" value="EF_Hand_1_Ca_BS"/>
</dbReference>
<reference evidence="2 3" key="1">
    <citation type="submission" date="2024-02" db="EMBL/GenBank/DDBJ databases">
        <authorList>
            <person name="Chen Y."/>
            <person name="Shah S."/>
            <person name="Dougan E. K."/>
            <person name="Thang M."/>
            <person name="Chan C."/>
        </authorList>
    </citation>
    <scope>NUCLEOTIDE SEQUENCE [LARGE SCALE GENOMIC DNA]</scope>
</reference>
<feature type="transmembrane region" description="Helical" evidence="1">
    <location>
        <begin position="749"/>
        <end position="768"/>
    </location>
</feature>
<gene>
    <name evidence="2" type="ORF">SCF082_LOCUS3074</name>
</gene>